<keyword evidence="1" id="KW-1133">Transmembrane helix</keyword>
<proteinExistence type="predicted"/>
<keyword evidence="1" id="KW-0472">Membrane</keyword>
<protein>
    <submittedName>
        <fullName evidence="3">Uncharacterized protein</fullName>
    </submittedName>
</protein>
<sequence>MTRSWNTTTFTTLEFAWSTLKRILSIHHIFRTYCNYFLFISAFTIIPTSAFIKPIPTVILIITY</sequence>
<organism evidence="2 3">
    <name type="scientific">Meloidogyne incognita</name>
    <name type="common">Southern root-knot nematode worm</name>
    <name type="synonym">Oxyuris incognita</name>
    <dbReference type="NCBI Taxonomy" id="6306"/>
    <lineage>
        <taxon>Eukaryota</taxon>
        <taxon>Metazoa</taxon>
        <taxon>Ecdysozoa</taxon>
        <taxon>Nematoda</taxon>
        <taxon>Chromadorea</taxon>
        <taxon>Rhabditida</taxon>
        <taxon>Tylenchina</taxon>
        <taxon>Tylenchomorpha</taxon>
        <taxon>Tylenchoidea</taxon>
        <taxon>Meloidogynidae</taxon>
        <taxon>Meloidogyninae</taxon>
        <taxon>Meloidogyne</taxon>
        <taxon>Meloidogyne incognita group</taxon>
    </lineage>
</organism>
<keyword evidence="2" id="KW-1185">Reference proteome</keyword>
<dbReference type="WBParaSite" id="Minc3s00001g00020">
    <property type="protein sequence ID" value="Minc3s00001g00020"/>
    <property type="gene ID" value="Minc3s00001g00020"/>
</dbReference>
<name>A0A914KFB5_MELIC</name>
<evidence type="ECO:0000313" key="2">
    <source>
        <dbReference type="Proteomes" id="UP000887563"/>
    </source>
</evidence>
<dbReference type="Proteomes" id="UP000887563">
    <property type="component" value="Unplaced"/>
</dbReference>
<feature type="transmembrane region" description="Helical" evidence="1">
    <location>
        <begin position="36"/>
        <end position="62"/>
    </location>
</feature>
<evidence type="ECO:0000256" key="1">
    <source>
        <dbReference type="SAM" id="Phobius"/>
    </source>
</evidence>
<keyword evidence="1" id="KW-0812">Transmembrane</keyword>
<dbReference type="AlphaFoldDB" id="A0A914KFB5"/>
<accession>A0A914KFB5</accession>
<evidence type="ECO:0000313" key="3">
    <source>
        <dbReference type="WBParaSite" id="Minc3s00001g00020"/>
    </source>
</evidence>
<reference evidence="3" key="1">
    <citation type="submission" date="2022-11" db="UniProtKB">
        <authorList>
            <consortium name="WormBaseParasite"/>
        </authorList>
    </citation>
    <scope>IDENTIFICATION</scope>
</reference>